<evidence type="ECO:0000259" key="1">
    <source>
        <dbReference type="SMART" id="SM00256"/>
    </source>
</evidence>
<dbReference type="PANTHER" id="PTHR35546">
    <property type="entry name" value="F-BOX PROTEIN INTERACTION DOMAIN PROTEIN-RELATED"/>
    <property type="match status" value="1"/>
</dbReference>
<protein>
    <recommendedName>
        <fullName evidence="1">F-box domain-containing protein</fullName>
    </recommendedName>
</protein>
<dbReference type="AlphaFoldDB" id="A0A5N5LHQ9"/>
<dbReference type="InterPro" id="IPR055290">
    <property type="entry name" value="At3g26010-like"/>
</dbReference>
<dbReference type="InterPro" id="IPR001810">
    <property type="entry name" value="F-box_dom"/>
</dbReference>
<feature type="domain" description="F-box" evidence="1">
    <location>
        <begin position="29"/>
        <end position="70"/>
    </location>
</feature>
<accession>A0A5N5LHQ9</accession>
<dbReference type="SMART" id="SM00256">
    <property type="entry name" value="FBOX"/>
    <property type="match status" value="1"/>
</dbReference>
<gene>
    <name evidence="2" type="ORF">DKX38_014545</name>
</gene>
<reference evidence="3" key="1">
    <citation type="journal article" date="2019" name="Gigascience">
        <title>De novo genome assembly of the endangered Acer yangbiense, a plant species with extremely small populations endemic to Yunnan Province, China.</title>
        <authorList>
            <person name="Yang J."/>
            <person name="Wariss H.M."/>
            <person name="Tao L."/>
            <person name="Zhang R."/>
            <person name="Yun Q."/>
            <person name="Hollingsworth P."/>
            <person name="Dao Z."/>
            <person name="Luo G."/>
            <person name="Guo H."/>
            <person name="Ma Y."/>
            <person name="Sun W."/>
        </authorList>
    </citation>
    <scope>NUCLEOTIDE SEQUENCE [LARGE SCALE GENOMIC DNA]</scope>
    <source>
        <strain evidence="3">cv. br00</strain>
    </source>
</reference>
<dbReference type="SUPFAM" id="SSF81383">
    <property type="entry name" value="F-box domain"/>
    <property type="match status" value="1"/>
</dbReference>
<dbReference type="Pfam" id="PF24750">
    <property type="entry name" value="b-prop_At3g26010-like"/>
    <property type="match status" value="1"/>
</dbReference>
<keyword evidence="3" id="KW-1185">Reference proteome</keyword>
<evidence type="ECO:0000313" key="2">
    <source>
        <dbReference type="EMBL" id="KAB5541571.1"/>
    </source>
</evidence>
<evidence type="ECO:0000313" key="3">
    <source>
        <dbReference type="Proteomes" id="UP000326939"/>
    </source>
</evidence>
<dbReference type="Proteomes" id="UP000326939">
    <property type="component" value="Chromosome 9"/>
</dbReference>
<dbReference type="Gene3D" id="1.20.1280.50">
    <property type="match status" value="1"/>
</dbReference>
<proteinExistence type="predicted"/>
<dbReference type="Pfam" id="PF12937">
    <property type="entry name" value="F-box-like"/>
    <property type="match status" value="1"/>
</dbReference>
<comment type="caution">
    <text evidence="2">The sequence shown here is derived from an EMBL/GenBank/DDBJ whole genome shotgun (WGS) entry which is preliminary data.</text>
</comment>
<name>A0A5N5LHQ9_9ROSI</name>
<sequence>MVSGGKRRGELPSSTTKTLNNVTARMDDLTDDLLLGILLRLPTAKSVIRCMLVCKRWCSLIPTRSFITRFKTHHTSEKKKFCDYDAAYQCPPSLFIRTEIEDPEVGIILLTPNVEFEENLYTLEFLPEEEKFVAVKASCDDLLLCLATDENYNATNQYICNPFTAKWFLLPPPPKRISYTPRDDSAFSGLVCEPNSPRRDVQGQEYEVRFRVLQFTPISELDAYMDVYCSETGQWNEFILSGRQYDSFLNVVAFDGKLHWYNGSDVVAYDPFNDGQTIFIDGSEIVLSRSDPWINRSECLGTCQGFLRYMRLQYATVGDDDDNLSVWELRDYESRRMTLTSKILFDNMICKDPDLRHVSMSSLSMFAPKAAAFHPSNKDVVCLFLFPHFIFCNIQSGEFEIIRLSLYEKDEYSFKVLPIALPWWPTPVSTIP</sequence>
<dbReference type="EMBL" id="VDCV01000009">
    <property type="protein sequence ID" value="KAB5541571.1"/>
    <property type="molecule type" value="Genomic_DNA"/>
</dbReference>
<dbReference type="PANTHER" id="PTHR35546:SF128">
    <property type="entry name" value="F-BOX ASSOCIATED DOMAIN-CONTAINING PROTEIN"/>
    <property type="match status" value="1"/>
</dbReference>
<organism evidence="2 3">
    <name type="scientific">Salix brachista</name>
    <dbReference type="NCBI Taxonomy" id="2182728"/>
    <lineage>
        <taxon>Eukaryota</taxon>
        <taxon>Viridiplantae</taxon>
        <taxon>Streptophyta</taxon>
        <taxon>Embryophyta</taxon>
        <taxon>Tracheophyta</taxon>
        <taxon>Spermatophyta</taxon>
        <taxon>Magnoliopsida</taxon>
        <taxon>eudicotyledons</taxon>
        <taxon>Gunneridae</taxon>
        <taxon>Pentapetalae</taxon>
        <taxon>rosids</taxon>
        <taxon>fabids</taxon>
        <taxon>Malpighiales</taxon>
        <taxon>Salicaceae</taxon>
        <taxon>Saliceae</taxon>
        <taxon>Salix</taxon>
    </lineage>
</organism>
<dbReference type="InterPro" id="IPR056592">
    <property type="entry name" value="Beta-prop_At3g26010-like"/>
</dbReference>
<dbReference type="InterPro" id="IPR036047">
    <property type="entry name" value="F-box-like_dom_sf"/>
</dbReference>